<feature type="transmembrane region" description="Helical" evidence="7">
    <location>
        <begin position="294"/>
        <end position="316"/>
    </location>
</feature>
<feature type="transmembrane region" description="Helical" evidence="7">
    <location>
        <begin position="192"/>
        <end position="218"/>
    </location>
</feature>
<accession>A0A8J3W6I3</accession>
<dbReference type="EC" id="2.7.11.1" evidence="1"/>
<name>A0A8J3W6I3_9ACTN</name>
<evidence type="ECO:0000259" key="8">
    <source>
        <dbReference type="PROSITE" id="PS50011"/>
    </source>
</evidence>
<sequence>MPHAAPLTPADPREFAGYRITGRFDDPRSEGTYLAEAPSGGQAVIRILSGGADPDRFLQAVEPLRGVSAFGVAQVLGGGVHDGRPYLVSEHVEGPALAEAVPADGTLRGAALDRLAIGAMAALAAVHRTGVVHGDIRPETVVLGPDGPVVTDFGLVQALGAVDTGPTRSVGLPAYQAPEQLGGSPPGPAADVFAWAATMVFAATGVSPFAAGTVAMTINRVLRDEPNLTAVPGELGSVLAECLAKDPADRPAAGAVLMRLIGESSLLQAATAIATGQVPHPPAPPPRGGRRRRALLLGGAFLAVAGVAGAAVYLVAPPRPAEIRQAAAAVTPGGSPAPAPTAAQPVTTAQPTTAAWAKVEKPTSEVELAGTSVTVHEHPSDPVKLSTYLLAKQPFTSYLRERSGNFRQVGTAEQAVPSPDGRWVALNPFIKFVEADHDRVRLSNPSTGEQFTVATVEKPLQTTFPVWSRDGSRLLLSIHDPEKELITGFVLVDPVSRTATAVQAEYFDHAARPFTFMPDGRIARGFSDGKRIGINVYDTSGRVARSMHWVGGPQGTSWFSPSGALFATYCPRGDGSICVWSTAEGERRATITPPAKAQLDGWFNEQHVIVRVPHKKGARLQLVGLDGAVERVLADVPREDEAFLRFDPVAPK</sequence>
<evidence type="ECO:0000256" key="7">
    <source>
        <dbReference type="SAM" id="Phobius"/>
    </source>
</evidence>
<dbReference type="InterPro" id="IPR000719">
    <property type="entry name" value="Prot_kinase_dom"/>
</dbReference>
<keyword evidence="7" id="KW-0812">Transmembrane</keyword>
<evidence type="ECO:0000313" key="9">
    <source>
        <dbReference type="EMBL" id="GIH77735.1"/>
    </source>
</evidence>
<evidence type="ECO:0000256" key="1">
    <source>
        <dbReference type="ARBA" id="ARBA00012513"/>
    </source>
</evidence>
<dbReference type="PROSITE" id="PS50011">
    <property type="entry name" value="PROTEIN_KINASE_DOM"/>
    <property type="match status" value="1"/>
</dbReference>
<dbReference type="Pfam" id="PF00069">
    <property type="entry name" value="Pkinase"/>
    <property type="match status" value="1"/>
</dbReference>
<dbReference type="PANTHER" id="PTHR43289">
    <property type="entry name" value="MITOGEN-ACTIVATED PROTEIN KINASE KINASE KINASE 20-RELATED"/>
    <property type="match status" value="1"/>
</dbReference>
<dbReference type="CDD" id="cd14014">
    <property type="entry name" value="STKc_PknB_like"/>
    <property type="match status" value="1"/>
</dbReference>
<feature type="domain" description="Protein kinase" evidence="8">
    <location>
        <begin position="18"/>
        <end position="267"/>
    </location>
</feature>
<dbReference type="InterPro" id="IPR011009">
    <property type="entry name" value="Kinase-like_dom_sf"/>
</dbReference>
<reference evidence="9 10" key="1">
    <citation type="submission" date="2021-01" db="EMBL/GenBank/DDBJ databases">
        <title>Whole genome shotgun sequence of Planobispora longispora NBRC 13918.</title>
        <authorList>
            <person name="Komaki H."/>
            <person name="Tamura T."/>
        </authorList>
    </citation>
    <scope>NUCLEOTIDE SEQUENCE [LARGE SCALE GENOMIC DNA]</scope>
    <source>
        <strain evidence="9 10">NBRC 13918</strain>
    </source>
</reference>
<gene>
    <name evidence="9" type="ORF">Plo01_41640</name>
</gene>
<dbReference type="Gene3D" id="2.120.10.30">
    <property type="entry name" value="TolB, C-terminal domain"/>
    <property type="match status" value="1"/>
</dbReference>
<keyword evidence="6" id="KW-0067">ATP-binding</keyword>
<protein>
    <recommendedName>
        <fullName evidence="1">non-specific serine/threonine protein kinase</fullName>
        <ecNumber evidence="1">2.7.11.1</ecNumber>
    </recommendedName>
</protein>
<evidence type="ECO:0000256" key="3">
    <source>
        <dbReference type="ARBA" id="ARBA00022679"/>
    </source>
</evidence>
<evidence type="ECO:0000256" key="4">
    <source>
        <dbReference type="ARBA" id="ARBA00022741"/>
    </source>
</evidence>
<dbReference type="GO" id="GO:0005524">
    <property type="term" value="F:ATP binding"/>
    <property type="evidence" value="ECO:0007669"/>
    <property type="project" value="UniProtKB-KW"/>
</dbReference>
<dbReference type="Proteomes" id="UP000616724">
    <property type="component" value="Unassembled WGS sequence"/>
</dbReference>
<dbReference type="PANTHER" id="PTHR43289:SF6">
    <property type="entry name" value="SERINE_THREONINE-PROTEIN KINASE NEKL-3"/>
    <property type="match status" value="1"/>
</dbReference>
<keyword evidence="3" id="KW-0808">Transferase</keyword>
<dbReference type="AlphaFoldDB" id="A0A8J3W6I3"/>
<dbReference type="InterPro" id="IPR011044">
    <property type="entry name" value="Quino_amine_DH_bsu"/>
</dbReference>
<keyword evidence="7" id="KW-1133">Transmembrane helix</keyword>
<keyword evidence="2" id="KW-0723">Serine/threonine-protein kinase</keyword>
<evidence type="ECO:0000256" key="2">
    <source>
        <dbReference type="ARBA" id="ARBA00022527"/>
    </source>
</evidence>
<proteinExistence type="predicted"/>
<comment type="caution">
    <text evidence="9">The sequence shown here is derived from an EMBL/GenBank/DDBJ whole genome shotgun (WGS) entry which is preliminary data.</text>
</comment>
<keyword evidence="7" id="KW-0472">Membrane</keyword>
<dbReference type="GO" id="GO:0004674">
    <property type="term" value="F:protein serine/threonine kinase activity"/>
    <property type="evidence" value="ECO:0007669"/>
    <property type="project" value="UniProtKB-KW"/>
</dbReference>
<dbReference type="RefSeq" id="WP_203892294.1">
    <property type="nucleotide sequence ID" value="NZ_BOOH01000034.1"/>
</dbReference>
<evidence type="ECO:0000256" key="6">
    <source>
        <dbReference type="ARBA" id="ARBA00022840"/>
    </source>
</evidence>
<keyword evidence="10" id="KW-1185">Reference proteome</keyword>
<dbReference type="InterPro" id="IPR011042">
    <property type="entry name" value="6-blade_b-propeller_TolB-like"/>
</dbReference>
<dbReference type="SUPFAM" id="SSF50969">
    <property type="entry name" value="YVTN repeat-like/Quinoprotein amine dehydrogenase"/>
    <property type="match status" value="1"/>
</dbReference>
<dbReference type="Gene3D" id="1.10.510.10">
    <property type="entry name" value="Transferase(Phosphotransferase) domain 1"/>
    <property type="match status" value="1"/>
</dbReference>
<evidence type="ECO:0000313" key="10">
    <source>
        <dbReference type="Proteomes" id="UP000616724"/>
    </source>
</evidence>
<dbReference type="SMART" id="SM00220">
    <property type="entry name" value="S_TKc"/>
    <property type="match status" value="1"/>
</dbReference>
<keyword evidence="4" id="KW-0547">Nucleotide-binding</keyword>
<dbReference type="SUPFAM" id="SSF56112">
    <property type="entry name" value="Protein kinase-like (PK-like)"/>
    <property type="match status" value="1"/>
</dbReference>
<keyword evidence="5" id="KW-0418">Kinase</keyword>
<dbReference type="EMBL" id="BOOH01000034">
    <property type="protein sequence ID" value="GIH77735.1"/>
    <property type="molecule type" value="Genomic_DNA"/>
</dbReference>
<organism evidence="9 10">
    <name type="scientific">Planobispora longispora</name>
    <dbReference type="NCBI Taxonomy" id="28887"/>
    <lineage>
        <taxon>Bacteria</taxon>
        <taxon>Bacillati</taxon>
        <taxon>Actinomycetota</taxon>
        <taxon>Actinomycetes</taxon>
        <taxon>Streptosporangiales</taxon>
        <taxon>Streptosporangiaceae</taxon>
        <taxon>Planobispora</taxon>
    </lineage>
</organism>
<evidence type="ECO:0000256" key="5">
    <source>
        <dbReference type="ARBA" id="ARBA00022777"/>
    </source>
</evidence>